<sequence length="99" mass="10982">MPQFTLTQMLMGTALVAILLGFTQTEGCGRRYVRIECVSFSRDGSRIAVSKLNARDARITLKRYKADVARTLSLLNSSDGTTERRIHQDFLAGNQGPAF</sequence>
<dbReference type="EMBL" id="BARS01006509">
    <property type="protein sequence ID" value="GAF69573.1"/>
    <property type="molecule type" value="Genomic_DNA"/>
</dbReference>
<accession>X0RLA5</accession>
<gene>
    <name evidence="1" type="ORF">S01H1_12658</name>
</gene>
<reference evidence="1" key="1">
    <citation type="journal article" date="2014" name="Front. Microbiol.">
        <title>High frequency of phylogenetically diverse reductive dehalogenase-homologous genes in deep subseafloor sedimentary metagenomes.</title>
        <authorList>
            <person name="Kawai M."/>
            <person name="Futagami T."/>
            <person name="Toyoda A."/>
            <person name="Takaki Y."/>
            <person name="Nishi S."/>
            <person name="Hori S."/>
            <person name="Arai W."/>
            <person name="Tsubouchi T."/>
            <person name="Morono Y."/>
            <person name="Uchiyama I."/>
            <person name="Ito T."/>
            <person name="Fujiyama A."/>
            <person name="Inagaki F."/>
            <person name="Takami H."/>
        </authorList>
    </citation>
    <scope>NUCLEOTIDE SEQUENCE</scope>
    <source>
        <strain evidence="1">Expedition CK06-06</strain>
    </source>
</reference>
<evidence type="ECO:0000313" key="1">
    <source>
        <dbReference type="EMBL" id="GAF69573.1"/>
    </source>
</evidence>
<organism evidence="1">
    <name type="scientific">marine sediment metagenome</name>
    <dbReference type="NCBI Taxonomy" id="412755"/>
    <lineage>
        <taxon>unclassified sequences</taxon>
        <taxon>metagenomes</taxon>
        <taxon>ecological metagenomes</taxon>
    </lineage>
</organism>
<name>X0RLA5_9ZZZZ</name>
<feature type="non-terminal residue" evidence="1">
    <location>
        <position position="99"/>
    </location>
</feature>
<proteinExistence type="predicted"/>
<dbReference type="AlphaFoldDB" id="X0RLA5"/>
<protein>
    <submittedName>
        <fullName evidence="1">Uncharacterized protein</fullName>
    </submittedName>
</protein>
<comment type="caution">
    <text evidence="1">The sequence shown here is derived from an EMBL/GenBank/DDBJ whole genome shotgun (WGS) entry which is preliminary data.</text>
</comment>